<evidence type="ECO:0000256" key="4">
    <source>
        <dbReference type="ARBA" id="ARBA00023163"/>
    </source>
</evidence>
<proteinExistence type="inferred from homology"/>
<keyword evidence="3 6" id="KW-0805">Transcription regulation</keyword>
<dbReference type="InterPro" id="IPR019313">
    <property type="entry name" value="Mediator_Med17"/>
</dbReference>
<dbReference type="PANTHER" id="PTHR13114">
    <property type="entry name" value="MEDIATOR OF RNA POLYMERASE II TRANSCRIPTION SUBUNIT 17"/>
    <property type="match status" value="1"/>
</dbReference>
<comment type="subunit">
    <text evidence="6">Component of the Mediator complex.</text>
</comment>
<protein>
    <recommendedName>
        <fullName evidence="6">Mediator of RNA polymerase II transcription subunit 17</fullName>
    </recommendedName>
    <alternativeName>
        <fullName evidence="6">Mediator complex subunit 17</fullName>
    </alternativeName>
</protein>
<keyword evidence="6" id="KW-0010">Activator</keyword>
<gene>
    <name evidence="6" type="primary">MED17</name>
</gene>
<evidence type="ECO:0000256" key="6">
    <source>
        <dbReference type="RuleBase" id="RU364140"/>
    </source>
</evidence>
<comment type="similarity">
    <text evidence="2 6">Belongs to the Mediator complex subunit 17 family.</text>
</comment>
<evidence type="ECO:0000256" key="1">
    <source>
        <dbReference type="ARBA" id="ARBA00004123"/>
    </source>
</evidence>
<dbReference type="Pfam" id="PF10156">
    <property type="entry name" value="Med17"/>
    <property type="match status" value="1"/>
</dbReference>
<name>A0A131YQ36_RHIAP</name>
<dbReference type="AlphaFoldDB" id="A0A131YQ36"/>
<comment type="subcellular location">
    <subcellularLocation>
        <location evidence="1 6">Nucleus</location>
    </subcellularLocation>
</comment>
<dbReference type="PANTHER" id="PTHR13114:SF7">
    <property type="entry name" value="MEDIATOR OF RNA POLYMERASE II TRANSCRIPTION SUBUNIT 17"/>
    <property type="match status" value="1"/>
</dbReference>
<accession>A0A131YQ36</accession>
<keyword evidence="4 6" id="KW-0804">Transcription</keyword>
<dbReference type="GO" id="GO:0016592">
    <property type="term" value="C:mediator complex"/>
    <property type="evidence" value="ECO:0007669"/>
    <property type="project" value="InterPro"/>
</dbReference>
<evidence type="ECO:0000256" key="5">
    <source>
        <dbReference type="ARBA" id="ARBA00023242"/>
    </source>
</evidence>
<comment type="function">
    <text evidence="6">Component of the Mediator complex, a coactivator involved in the regulated transcription of nearly all RNA polymerase II-dependent genes. Mediator functions as a bridge to convey information from gene-specific regulatory proteins to the basal RNA polymerase II transcription machinery. Mediator is recruited to promoters by direct interactions with regulatory proteins and serves as a scaffold for the assembly of a functional preinitiation complex with RNA polymerase II and the general transcription factors.</text>
</comment>
<evidence type="ECO:0000256" key="2">
    <source>
        <dbReference type="ARBA" id="ARBA00005635"/>
    </source>
</evidence>
<organism evidence="7">
    <name type="scientific">Rhipicephalus appendiculatus</name>
    <name type="common">Brown ear tick</name>
    <dbReference type="NCBI Taxonomy" id="34631"/>
    <lineage>
        <taxon>Eukaryota</taxon>
        <taxon>Metazoa</taxon>
        <taxon>Ecdysozoa</taxon>
        <taxon>Arthropoda</taxon>
        <taxon>Chelicerata</taxon>
        <taxon>Arachnida</taxon>
        <taxon>Acari</taxon>
        <taxon>Parasitiformes</taxon>
        <taxon>Ixodida</taxon>
        <taxon>Ixodoidea</taxon>
        <taxon>Ixodidae</taxon>
        <taxon>Rhipicephalinae</taxon>
        <taxon>Rhipicephalus</taxon>
        <taxon>Rhipicephalus</taxon>
    </lineage>
</organism>
<dbReference type="GO" id="GO:0003712">
    <property type="term" value="F:transcription coregulator activity"/>
    <property type="evidence" value="ECO:0007669"/>
    <property type="project" value="InterPro"/>
</dbReference>
<dbReference type="EMBL" id="GEDV01007872">
    <property type="protein sequence ID" value="JAP80685.1"/>
    <property type="molecule type" value="Transcribed_RNA"/>
</dbReference>
<dbReference type="GO" id="GO:0070847">
    <property type="term" value="C:core mediator complex"/>
    <property type="evidence" value="ECO:0007669"/>
    <property type="project" value="TreeGrafter"/>
</dbReference>
<evidence type="ECO:0000256" key="3">
    <source>
        <dbReference type="ARBA" id="ARBA00023015"/>
    </source>
</evidence>
<reference evidence="7" key="1">
    <citation type="journal article" date="2016" name="Ticks Tick Borne Dis.">
        <title>De novo assembly and annotation of the salivary gland transcriptome of Rhipicephalus appendiculatus male and female ticks during blood feeding.</title>
        <authorList>
            <person name="de Castro M.H."/>
            <person name="de Klerk D."/>
            <person name="Pienaar R."/>
            <person name="Latif A.A."/>
            <person name="Rees D.J."/>
            <person name="Mans B.J."/>
        </authorList>
    </citation>
    <scope>NUCLEOTIDE SEQUENCE</scope>
    <source>
        <tissue evidence="7">Salivary glands</tissue>
    </source>
</reference>
<evidence type="ECO:0000313" key="7">
    <source>
        <dbReference type="EMBL" id="JAP80685.1"/>
    </source>
</evidence>
<sequence length="623" mass="68845">MSNNSVAVCVEACQEYQVQEITYDGQEVYVQPCSMSENLTKLAQKIDFGQAADEQQSSVEKASFQPSLWPWDSVRTKLRSALMEVSVLCDVLSISRQKHYLVLDPVSQEPPEHRPVAVLVAKKKALAAAAGVLLSGAESLRGAAADPAGLSSPRGAGSVAQALPQQRMAPDFHAELLHMRQNWRLRKVGTTILGDLSYRSAGSRFWQSGTFEVSKSSEPRAGSSLQVTLPSELEGISYIQVTIQKDTETIASGQLSINLPQNAFSSPETHWQQRLEAAQNVLFCRELFAQLAREAVQLQPSIPNLVVGNQITAALFPGVQLCIGLCHRTLQDRQPALPPSRLDHKHVLEHSLHQLLREYHYAFLHQGAPRPASGPVGVPRKRHLAGPHAHDRQRLRDSLHSETILEKIVAQTQHVALRLRTMYVIDQFACEVKDPLVVAHWACLSSPTHNSVKINILSQGYETMCRTPLVIHVEEQRLRAVCRDGRVIQLSYEPQELRFLLMAQVAQHQVSSVQTLAKFVGWKVLSTCNNVGVGPLEALGNASSILMASPTGDKMISVRCGPQSGAEVCVSCSPQQQDFYPSTLVRDRKWHNLSGAFREVCLARMQGRSFLSKMEHLMAALTT</sequence>
<keyword evidence="5 6" id="KW-0539">Nucleus</keyword>
<dbReference type="GO" id="GO:0006357">
    <property type="term" value="P:regulation of transcription by RNA polymerase II"/>
    <property type="evidence" value="ECO:0007669"/>
    <property type="project" value="InterPro"/>
</dbReference>